<keyword evidence="4" id="KW-0862">Zinc</keyword>
<dbReference type="SUPFAM" id="SSF51735">
    <property type="entry name" value="NAD(P)-binding Rossmann-fold domains"/>
    <property type="match status" value="1"/>
</dbReference>
<comment type="cofactor">
    <cofactor evidence="1">
        <name>Zn(2+)</name>
        <dbReference type="ChEBI" id="CHEBI:29105"/>
    </cofactor>
</comment>
<evidence type="ECO:0000313" key="7">
    <source>
        <dbReference type="Proteomes" id="UP000249364"/>
    </source>
</evidence>
<organism evidence="6 7">
    <name type="scientific">Roseinatronobacter thiooxidans</name>
    <dbReference type="NCBI Taxonomy" id="121821"/>
    <lineage>
        <taxon>Bacteria</taxon>
        <taxon>Pseudomonadati</taxon>
        <taxon>Pseudomonadota</taxon>
        <taxon>Alphaproteobacteria</taxon>
        <taxon>Rhodobacterales</taxon>
        <taxon>Paracoccaceae</taxon>
        <taxon>Roseinatronobacter</taxon>
    </lineage>
</organism>
<dbReference type="GO" id="GO:0016491">
    <property type="term" value="F:oxidoreductase activity"/>
    <property type="evidence" value="ECO:0007669"/>
    <property type="project" value="UniProtKB-KW"/>
</dbReference>
<evidence type="ECO:0000256" key="2">
    <source>
        <dbReference type="ARBA" id="ARBA00008072"/>
    </source>
</evidence>
<evidence type="ECO:0000313" key="6">
    <source>
        <dbReference type="EMBL" id="PZX45899.1"/>
    </source>
</evidence>
<keyword evidence="7" id="KW-1185">Reference proteome</keyword>
<comment type="similarity">
    <text evidence="2">Belongs to the zinc-containing alcohol dehydrogenase family.</text>
</comment>
<keyword evidence="3" id="KW-0479">Metal-binding</keyword>
<evidence type="ECO:0008006" key="8">
    <source>
        <dbReference type="Google" id="ProtNLM"/>
    </source>
</evidence>
<name>A0A2W7QWA5_9RHOB</name>
<accession>A0A2W7QWA5</accession>
<dbReference type="EMBL" id="QKZQ01000005">
    <property type="protein sequence ID" value="PZX45899.1"/>
    <property type="molecule type" value="Genomic_DNA"/>
</dbReference>
<gene>
    <name evidence="6" type="ORF">LY56_01462</name>
</gene>
<dbReference type="Proteomes" id="UP000249364">
    <property type="component" value="Unassembled WGS sequence"/>
</dbReference>
<dbReference type="GO" id="GO:0046872">
    <property type="term" value="F:metal ion binding"/>
    <property type="evidence" value="ECO:0007669"/>
    <property type="project" value="UniProtKB-KW"/>
</dbReference>
<dbReference type="SUPFAM" id="SSF50129">
    <property type="entry name" value="GroES-like"/>
    <property type="match status" value="1"/>
</dbReference>
<dbReference type="Gene3D" id="3.90.180.10">
    <property type="entry name" value="Medium-chain alcohol dehydrogenases, catalytic domain"/>
    <property type="match status" value="1"/>
</dbReference>
<dbReference type="PANTHER" id="PTHR43350">
    <property type="entry name" value="NAD-DEPENDENT ALCOHOL DEHYDROGENASE"/>
    <property type="match status" value="1"/>
</dbReference>
<evidence type="ECO:0000256" key="5">
    <source>
        <dbReference type="ARBA" id="ARBA00023002"/>
    </source>
</evidence>
<dbReference type="Gene3D" id="3.40.50.720">
    <property type="entry name" value="NAD(P)-binding Rossmann-like Domain"/>
    <property type="match status" value="1"/>
</dbReference>
<dbReference type="InterPro" id="IPR011032">
    <property type="entry name" value="GroES-like_sf"/>
</dbReference>
<proteinExistence type="inferred from homology"/>
<protein>
    <recommendedName>
        <fullName evidence="8">Threonine dehydrogenase-like Zn-dependent dehydrogenase</fullName>
    </recommendedName>
</protein>
<evidence type="ECO:0000256" key="4">
    <source>
        <dbReference type="ARBA" id="ARBA00022833"/>
    </source>
</evidence>
<dbReference type="CDD" id="cd08255">
    <property type="entry name" value="2-desacetyl-2-hydroxyethyl_bacteriochlorophyllide_like"/>
    <property type="match status" value="1"/>
</dbReference>
<sequence>MTEYALWCIGPEQAELRPCAMGKGDLVEMLYSGISRGTERLVFEGRVPESEHTRMRGPAQEGDFPFPVKYGYCAVGRVLEGPLAGRIVFALHPHQSRFRLPDAALTPLPDGLPPARAVLAANMETALNILWDSGAGAGDRIAVIGAGVVGALTGYLAARLPGADVTLVDVNPQREEIAQALGCRFAQPLDAPKDCDVVVHLSATPQGLALALECAGQEATIVEGSWHGAGATPLPLGGAFHSRRLRLVSSQVGTLPTARAPRWNYARRMAKALELLADPALDALVSGETLFNDLPARYGAILSDTGTLCHRIRYTPE</sequence>
<dbReference type="STRING" id="121821.GCA_001870675_00250"/>
<reference evidence="6 7" key="1">
    <citation type="submission" date="2018-06" db="EMBL/GenBank/DDBJ databases">
        <title>Genomic Encyclopedia of Archaeal and Bacterial Type Strains, Phase II (KMG-II): from individual species to whole genera.</title>
        <authorList>
            <person name="Goeker M."/>
        </authorList>
    </citation>
    <scope>NUCLEOTIDE SEQUENCE [LARGE SCALE GENOMIC DNA]</scope>
    <source>
        <strain evidence="6 7">DSM 13087</strain>
    </source>
</reference>
<comment type="caution">
    <text evidence="6">The sequence shown here is derived from an EMBL/GenBank/DDBJ whole genome shotgun (WGS) entry which is preliminary data.</text>
</comment>
<keyword evidence="5" id="KW-0560">Oxidoreductase</keyword>
<dbReference type="InterPro" id="IPR036291">
    <property type="entry name" value="NAD(P)-bd_dom_sf"/>
</dbReference>
<evidence type="ECO:0000256" key="3">
    <source>
        <dbReference type="ARBA" id="ARBA00022723"/>
    </source>
</evidence>
<dbReference type="RefSeq" id="WP_071468116.1">
    <property type="nucleotide sequence ID" value="NZ_MEHT01000001.1"/>
</dbReference>
<dbReference type="PANTHER" id="PTHR43350:SF19">
    <property type="entry name" value="D-GULOSIDE 3-DEHYDROGENASE"/>
    <property type="match status" value="1"/>
</dbReference>
<evidence type="ECO:0000256" key="1">
    <source>
        <dbReference type="ARBA" id="ARBA00001947"/>
    </source>
</evidence>
<dbReference type="AlphaFoldDB" id="A0A2W7QWA5"/>